<keyword evidence="2" id="KW-1185">Reference proteome</keyword>
<accession>A0A4R5LV41</accession>
<protein>
    <recommendedName>
        <fullName evidence="3">DUF11 domain-containing protein</fullName>
    </recommendedName>
</protein>
<dbReference type="InterPro" id="IPR051172">
    <property type="entry name" value="Chlamydia_OmcB"/>
</dbReference>
<dbReference type="PANTHER" id="PTHR34819">
    <property type="entry name" value="LARGE CYSTEINE-RICH PERIPLASMIC PROTEIN OMCB"/>
    <property type="match status" value="1"/>
</dbReference>
<dbReference type="InterPro" id="IPR047589">
    <property type="entry name" value="DUF11_rpt"/>
</dbReference>
<name>A0A4R5LV41_9GAMM</name>
<dbReference type="RefSeq" id="WP_133209446.1">
    <property type="nucleotide sequence ID" value="NZ_SMSE01000001.1"/>
</dbReference>
<sequence>MKSVKGFIRKHVLLSLTAFGLVLSGALVWALHPDEVELFELSEQWATENTLNGPCEDKTDQQGQDYFFTQQEAPCDSTNAVINDSGAPGDPLDPDNDDWETIYADLGLNTPAGIVIPGAPVPPATPGDYLVATGIIVDHINPDGTDDSMFTTGGSKDVNDISQWMHTITKPTPDKDNILHAFAALYRQDDNSITPELPPACDDPEADTTGIDCINPKNNFEDIYIYFGMDRLANNGAADLGFWLFKAPINQASDGTFVDDLGNPATQTIGNILILSEFNQGGAIADLKVYEWVGAGGSDGPLNLLEEGADCDFVDFAIPGTSPTRDGVAGPPIYPGQDVCGNVNTVAEVAPWKFHPKFDDTCNDNPAEEYDATDCTFPPSSFYEGGANLTALGLTGCFSNFLAETRSSPSLDAQLKDFVLGEFDTCSIMASKSVDSELSKIGDAVTYTVSVENTGISPLYLESIDDSIAGDLLSGGTPNTGVSNVVANPVGCNALAAQLDPMDTCEVTYDYTVQAGDPDPVDNTVTFTYREGNDGGTLEGQAFSSTSNETLNLFAPDISATKVADTEISKVGDTIGYTITITNDSSSDTPDLVFDTISDSIAGNLLTGSTNTGVSNLVDNCGASLSSATGSCTITYDYTVQPGDADPLVNTVDIDTHPTGFSNDVDTSANESVNLFDPDISATKVADAEISKVGDTIGYTITITNDSSSDTPDLVFDQISDSIAGNLLTGSTNTGVSNLVDNCGSSLSNATGSCTITYDYTVQVGDAEPLDNLVSIESYPTGFSNDVDTSASDSATVLHPDYTLDKSCQSEPADLGTSISFYVTLENHGDVALDIELTDPDLVGSPLSFSLGVATGADDPVCTEVSLDNGDPSDGCHRIEGSILADTVGTQFLSTATGLGTISAVEGLPNELERTDDATCDVTDIGATRTLGFWKSHISDGELFVEPDWVESVQYGYTCHVLEDHILGDLTFEWTENDGSPYLDLGWKQVRSCEDLFSIFWAHPSRESDGGKRNKSCSAQIGSSDILAAALLNVALDNGASIDSQLIQDLIDALESGNFRDIKDAAGPVNNYNESGDSQAIIDLDGTMIPHADPNGGKEFASPFEFGDCD</sequence>
<dbReference type="Proteomes" id="UP000295554">
    <property type="component" value="Unassembled WGS sequence"/>
</dbReference>
<organism evidence="1 2">
    <name type="scientific">Seongchinamella unica</name>
    <dbReference type="NCBI Taxonomy" id="2547392"/>
    <lineage>
        <taxon>Bacteria</taxon>
        <taxon>Pseudomonadati</taxon>
        <taxon>Pseudomonadota</taxon>
        <taxon>Gammaproteobacteria</taxon>
        <taxon>Cellvibrionales</taxon>
        <taxon>Halieaceae</taxon>
        <taxon>Seongchinamella</taxon>
    </lineage>
</organism>
<dbReference type="EMBL" id="SMSE01000001">
    <property type="protein sequence ID" value="TDG15241.1"/>
    <property type="molecule type" value="Genomic_DNA"/>
</dbReference>
<proteinExistence type="predicted"/>
<reference evidence="1 2" key="1">
    <citation type="submission" date="2019-03" db="EMBL/GenBank/DDBJ databases">
        <title>Seongchinamella monodicae gen. nov., sp. nov., a novel member of the Gammaproteobacteria isolated from a tidal mudflat of beach.</title>
        <authorList>
            <person name="Yang H.G."/>
            <person name="Kang J.W."/>
            <person name="Lee S.D."/>
        </authorList>
    </citation>
    <scope>NUCLEOTIDE SEQUENCE [LARGE SCALE GENOMIC DNA]</scope>
    <source>
        <strain evidence="1 2">GH4-78</strain>
    </source>
</reference>
<evidence type="ECO:0000313" key="1">
    <source>
        <dbReference type="EMBL" id="TDG15241.1"/>
    </source>
</evidence>
<dbReference type="AlphaFoldDB" id="A0A4R5LV41"/>
<evidence type="ECO:0000313" key="2">
    <source>
        <dbReference type="Proteomes" id="UP000295554"/>
    </source>
</evidence>
<comment type="caution">
    <text evidence="1">The sequence shown here is derived from an EMBL/GenBank/DDBJ whole genome shotgun (WGS) entry which is preliminary data.</text>
</comment>
<dbReference type="OrthoDB" id="6257262at2"/>
<dbReference type="PANTHER" id="PTHR34819:SF3">
    <property type="entry name" value="CELL SURFACE PROTEIN"/>
    <property type="match status" value="1"/>
</dbReference>
<gene>
    <name evidence="1" type="ORF">E2F43_03125</name>
</gene>
<dbReference type="NCBIfam" id="TIGR01451">
    <property type="entry name" value="B_ant_repeat"/>
    <property type="match status" value="3"/>
</dbReference>
<evidence type="ECO:0008006" key="3">
    <source>
        <dbReference type="Google" id="ProtNLM"/>
    </source>
</evidence>